<evidence type="ECO:0000313" key="3">
    <source>
        <dbReference type="EMBL" id="KAI1705576.1"/>
    </source>
</evidence>
<proteinExistence type="predicted"/>
<evidence type="ECO:0000259" key="2">
    <source>
        <dbReference type="PROSITE" id="PS50041"/>
    </source>
</evidence>
<dbReference type="SUPFAM" id="SSF56436">
    <property type="entry name" value="C-type lectin-like"/>
    <property type="match status" value="1"/>
</dbReference>
<reference evidence="3" key="1">
    <citation type="submission" date="2022-01" db="EMBL/GenBank/DDBJ databases">
        <title>Genome Sequence Resource for Two Populations of Ditylenchus destructor, the Migratory Endoparasitic Phytonematode.</title>
        <authorList>
            <person name="Zhang H."/>
            <person name="Lin R."/>
            <person name="Xie B."/>
        </authorList>
    </citation>
    <scope>NUCLEOTIDE SEQUENCE</scope>
    <source>
        <strain evidence="3">BazhouSP</strain>
    </source>
</reference>
<dbReference type="Proteomes" id="UP001201812">
    <property type="component" value="Unassembled WGS sequence"/>
</dbReference>
<protein>
    <submittedName>
        <fullName evidence="3">Snaclec A10</fullName>
    </submittedName>
</protein>
<dbReference type="PANTHER" id="PTHR22803">
    <property type="entry name" value="MANNOSE, PHOSPHOLIPASE, LECTIN RECEPTOR RELATED"/>
    <property type="match status" value="1"/>
</dbReference>
<name>A0AAD4MSR1_9BILA</name>
<dbReference type="CDD" id="cd00037">
    <property type="entry name" value="CLECT"/>
    <property type="match status" value="1"/>
</dbReference>
<dbReference type="EMBL" id="JAKKPZ010000055">
    <property type="protein sequence ID" value="KAI1705576.1"/>
    <property type="molecule type" value="Genomic_DNA"/>
</dbReference>
<keyword evidence="1" id="KW-0732">Signal</keyword>
<accession>A0AAD4MSR1</accession>
<keyword evidence="4" id="KW-1185">Reference proteome</keyword>
<comment type="caution">
    <text evidence="3">The sequence shown here is derived from an EMBL/GenBank/DDBJ whole genome shotgun (WGS) entry which is preliminary data.</text>
</comment>
<dbReference type="Gene3D" id="3.10.100.10">
    <property type="entry name" value="Mannose-Binding Protein A, subunit A"/>
    <property type="match status" value="1"/>
</dbReference>
<gene>
    <name evidence="3" type="ORF">DdX_13540</name>
</gene>
<feature type="signal peptide" evidence="1">
    <location>
        <begin position="1"/>
        <end position="21"/>
    </location>
</feature>
<dbReference type="InterPro" id="IPR001304">
    <property type="entry name" value="C-type_lectin-like"/>
</dbReference>
<dbReference type="SMART" id="SM00034">
    <property type="entry name" value="CLECT"/>
    <property type="match status" value="1"/>
</dbReference>
<evidence type="ECO:0000256" key="1">
    <source>
        <dbReference type="SAM" id="SignalP"/>
    </source>
</evidence>
<sequence length="151" mass="16125">MFAKLALFSVIGVILIGSVKPCKTGWSGIGNRCFRLINHVGNWTMGLDVCRALGGGADYASIHSSAENQGAIELLSGNFAWFGLRRVVVSQGVHKKTWSDGSPVDYLGPYLRALDGEEATHCYGIDRQGLWAAFNCASHDGSDGALCAYSP</sequence>
<dbReference type="InterPro" id="IPR016186">
    <property type="entry name" value="C-type_lectin-like/link_sf"/>
</dbReference>
<feature type="chain" id="PRO_5042069305" evidence="1">
    <location>
        <begin position="22"/>
        <end position="151"/>
    </location>
</feature>
<dbReference type="PROSITE" id="PS50041">
    <property type="entry name" value="C_TYPE_LECTIN_2"/>
    <property type="match status" value="1"/>
</dbReference>
<organism evidence="3 4">
    <name type="scientific">Ditylenchus destructor</name>
    <dbReference type="NCBI Taxonomy" id="166010"/>
    <lineage>
        <taxon>Eukaryota</taxon>
        <taxon>Metazoa</taxon>
        <taxon>Ecdysozoa</taxon>
        <taxon>Nematoda</taxon>
        <taxon>Chromadorea</taxon>
        <taxon>Rhabditida</taxon>
        <taxon>Tylenchina</taxon>
        <taxon>Tylenchomorpha</taxon>
        <taxon>Sphaerularioidea</taxon>
        <taxon>Anguinidae</taxon>
        <taxon>Anguininae</taxon>
        <taxon>Ditylenchus</taxon>
    </lineage>
</organism>
<dbReference type="InterPro" id="IPR016187">
    <property type="entry name" value="CTDL_fold"/>
</dbReference>
<evidence type="ECO:0000313" key="4">
    <source>
        <dbReference type="Proteomes" id="UP001201812"/>
    </source>
</evidence>
<feature type="domain" description="C-type lectin" evidence="2">
    <location>
        <begin position="29"/>
        <end position="136"/>
    </location>
</feature>
<dbReference type="InterPro" id="IPR050111">
    <property type="entry name" value="C-type_lectin/snaclec_domain"/>
</dbReference>
<dbReference type="AlphaFoldDB" id="A0AAD4MSR1"/>